<dbReference type="Proteomes" id="UP000429607">
    <property type="component" value="Unassembled WGS sequence"/>
</dbReference>
<evidence type="ECO:0000313" key="8">
    <source>
        <dbReference type="Proteomes" id="UP000435112"/>
    </source>
</evidence>
<dbReference type="InterPro" id="IPR001683">
    <property type="entry name" value="PX_dom"/>
</dbReference>
<dbReference type="AlphaFoldDB" id="A0A6A3ND30"/>
<protein>
    <recommendedName>
        <fullName evidence="2">PX domain-containing protein</fullName>
    </recommendedName>
</protein>
<dbReference type="EMBL" id="QXFV01000322">
    <property type="protein sequence ID" value="KAE9041149.1"/>
    <property type="molecule type" value="Genomic_DNA"/>
</dbReference>
<feature type="region of interest" description="Disordered" evidence="1">
    <location>
        <begin position="1"/>
        <end position="99"/>
    </location>
</feature>
<evidence type="ECO:0000256" key="1">
    <source>
        <dbReference type="SAM" id="MobiDB-lite"/>
    </source>
</evidence>
<proteinExistence type="predicted"/>
<evidence type="ECO:0000313" key="6">
    <source>
        <dbReference type="Proteomes" id="UP000429607"/>
    </source>
</evidence>
<dbReference type="Pfam" id="PF00787">
    <property type="entry name" value="PX"/>
    <property type="match status" value="1"/>
</dbReference>
<evidence type="ECO:0000259" key="2">
    <source>
        <dbReference type="PROSITE" id="PS50195"/>
    </source>
</evidence>
<dbReference type="SUPFAM" id="SSF64268">
    <property type="entry name" value="PX domain"/>
    <property type="match status" value="1"/>
</dbReference>
<feature type="compositionally biased region" description="Low complexity" evidence="1">
    <location>
        <begin position="334"/>
        <end position="360"/>
    </location>
</feature>
<evidence type="ECO:0000313" key="7">
    <source>
        <dbReference type="Proteomes" id="UP000434957"/>
    </source>
</evidence>
<evidence type="ECO:0000313" key="5">
    <source>
        <dbReference type="EMBL" id="KAE9349217.1"/>
    </source>
</evidence>
<feature type="compositionally biased region" description="Low complexity" evidence="1">
    <location>
        <begin position="52"/>
        <end position="70"/>
    </location>
</feature>
<dbReference type="Proteomes" id="UP000435112">
    <property type="component" value="Unassembled WGS sequence"/>
</dbReference>
<gene>
    <name evidence="4" type="ORF">PR001_g6754</name>
    <name evidence="3" type="ORF">PR002_g6129</name>
    <name evidence="5" type="ORF">PR003_g5998</name>
</gene>
<comment type="caution">
    <text evidence="3">The sequence shown here is derived from an EMBL/GenBank/DDBJ whole genome shotgun (WGS) entry which is preliminary data.</text>
</comment>
<keyword evidence="7" id="KW-1185">Reference proteome</keyword>
<feature type="compositionally biased region" description="Basic and acidic residues" evidence="1">
    <location>
        <begin position="1"/>
        <end position="17"/>
    </location>
</feature>
<evidence type="ECO:0000313" key="4">
    <source>
        <dbReference type="EMBL" id="KAE9041149.1"/>
    </source>
</evidence>
<sequence length="504" mass="53967">MGDTSVTERREQLRHLNDSLVSGSLSRQEYDELLPFVASQPQPQPQRHQEDAAFAAALAQAQQPSDPPASADRHSSSPQRRSVHFAADAGPPAPEPIEAPPQYQILAPVAAANVGAGLQLRCPACGTSNDTARGPRCYVCSSKLTVADELSAAIAARSSYGGRGTSSRASRWPVVTAVAPPSGAFSAAEDGRVLLLGGYFSCAMEATQLIATADGSACQVFVMCCTWQPRDGDQQHLLATWYVSQRFSQFERLHKALKRRLARSTAASLPPFPAKYHLTDRLEKRKQGLAAYMPRLLEMCAHLPNAQPAPELDEFLDASHQIQLFRSQRPAPPVVSASPPVDGSQRSAASTSTAATSVSSPFPAFTGPAMVPSQPAAPPMDETELAQAEGAVRLLTQAVRNARGDVRDDGTVQHHLDMCVQLAPALQRSADLDNPFADSELIPRAMQCQEDLQQAVALYNDALLAVSGLAPIQQQVQHAQHVQQSEPHVQAQMPVRNVVPASAA</sequence>
<evidence type="ECO:0000313" key="3">
    <source>
        <dbReference type="EMBL" id="KAE9038237.1"/>
    </source>
</evidence>
<name>A0A6A3ND30_9STRA</name>
<feature type="domain" description="PX" evidence="2">
    <location>
        <begin position="199"/>
        <end position="323"/>
    </location>
</feature>
<dbReference type="CDD" id="cd06093">
    <property type="entry name" value="PX_domain"/>
    <property type="match status" value="1"/>
</dbReference>
<reference evidence="6 8" key="1">
    <citation type="submission" date="2018-09" db="EMBL/GenBank/DDBJ databases">
        <title>Genomic investigation of the strawberry pathogen Phytophthora fragariae indicates pathogenicity is determined by transcriptional variation in three key races.</title>
        <authorList>
            <person name="Adams T.M."/>
            <person name="Armitage A.D."/>
            <person name="Sobczyk M.K."/>
            <person name="Bates H.J."/>
            <person name="Dunwell J.M."/>
            <person name="Nellist C.F."/>
            <person name="Harrison R.J."/>
        </authorList>
    </citation>
    <scope>NUCLEOTIDE SEQUENCE [LARGE SCALE GENOMIC DNA]</scope>
    <source>
        <strain evidence="4 6">SCRP249</strain>
        <strain evidence="3 8">SCRP324</strain>
        <strain evidence="5 7">SCRP333</strain>
    </source>
</reference>
<dbReference type="GO" id="GO:0035091">
    <property type="term" value="F:phosphatidylinositol binding"/>
    <property type="evidence" value="ECO:0007669"/>
    <property type="project" value="InterPro"/>
</dbReference>
<dbReference type="EMBL" id="QXFU01000271">
    <property type="protein sequence ID" value="KAE9038237.1"/>
    <property type="molecule type" value="Genomic_DNA"/>
</dbReference>
<organism evidence="3 8">
    <name type="scientific">Phytophthora rubi</name>
    <dbReference type="NCBI Taxonomy" id="129364"/>
    <lineage>
        <taxon>Eukaryota</taxon>
        <taxon>Sar</taxon>
        <taxon>Stramenopiles</taxon>
        <taxon>Oomycota</taxon>
        <taxon>Peronosporomycetes</taxon>
        <taxon>Peronosporales</taxon>
        <taxon>Peronosporaceae</taxon>
        <taxon>Phytophthora</taxon>
    </lineage>
</organism>
<accession>A0A6A3ND30</accession>
<dbReference type="PROSITE" id="PS50195">
    <property type="entry name" value="PX"/>
    <property type="match status" value="1"/>
</dbReference>
<feature type="region of interest" description="Disordered" evidence="1">
    <location>
        <begin position="328"/>
        <end position="360"/>
    </location>
</feature>
<dbReference type="Gene3D" id="3.30.1520.10">
    <property type="entry name" value="Phox-like domain"/>
    <property type="match status" value="1"/>
</dbReference>
<dbReference type="InterPro" id="IPR036871">
    <property type="entry name" value="PX_dom_sf"/>
</dbReference>
<dbReference type="EMBL" id="QXFT01000259">
    <property type="protein sequence ID" value="KAE9349217.1"/>
    <property type="molecule type" value="Genomic_DNA"/>
</dbReference>
<dbReference type="Proteomes" id="UP000434957">
    <property type="component" value="Unassembled WGS sequence"/>
</dbReference>
<dbReference type="OrthoDB" id="115190at2759"/>